<reference evidence="2" key="1">
    <citation type="submission" date="2016-07" db="EMBL/GenBank/DDBJ databases">
        <title>Microvirga ossetica sp. nov. a new species of rhizobia isolated from root nodules of the legume species Vicia alpestris Steven originated from North Ossetia region in the Caucasus.</title>
        <authorList>
            <person name="Safronova V.I."/>
            <person name="Kuznetsova I.G."/>
            <person name="Sazanova A.L."/>
            <person name="Belimov A."/>
            <person name="Andronov E."/>
            <person name="Osledkin Y.S."/>
            <person name="Onishchuk O.P."/>
            <person name="Kurchak O.N."/>
            <person name="Shaposhnikov A.I."/>
            <person name="Willems A."/>
            <person name="Tikhonovich I.A."/>
        </authorList>
    </citation>
    <scope>NUCLEOTIDE SEQUENCE [LARGE SCALE GENOMIC DNA]</scope>
    <source>
        <strain evidence="2">V5/3M</strain>
        <plasmid evidence="2">unnamed1</plasmid>
    </source>
</reference>
<feature type="region of interest" description="Disordered" evidence="1">
    <location>
        <begin position="1"/>
        <end position="35"/>
    </location>
</feature>
<evidence type="ECO:0000313" key="2">
    <source>
        <dbReference type="EMBL" id="ANY83091.1"/>
    </source>
</evidence>
<organism evidence="2">
    <name type="scientific">Microvirga ossetica</name>
    <dbReference type="NCBI Taxonomy" id="1882682"/>
    <lineage>
        <taxon>Bacteria</taxon>
        <taxon>Pseudomonadati</taxon>
        <taxon>Pseudomonadota</taxon>
        <taxon>Alphaproteobacteria</taxon>
        <taxon>Hyphomicrobiales</taxon>
        <taxon>Methylobacteriaceae</taxon>
        <taxon>Microvirga</taxon>
    </lineage>
</organism>
<geneLocation type="plasmid" evidence="2">
    <name>unnamed1</name>
</geneLocation>
<feature type="compositionally biased region" description="Polar residues" evidence="1">
    <location>
        <begin position="23"/>
        <end position="33"/>
    </location>
</feature>
<protein>
    <submittedName>
        <fullName evidence="2">Uncharacterized protein</fullName>
    </submittedName>
</protein>
<dbReference type="AlphaFoldDB" id="A0A1B2ESZ9"/>
<keyword evidence="2" id="KW-0614">Plasmid</keyword>
<accession>A0A1B2ESZ9</accession>
<name>A0A1B2ESZ9_9HYPH</name>
<evidence type="ECO:0000256" key="1">
    <source>
        <dbReference type="SAM" id="MobiDB-lite"/>
    </source>
</evidence>
<proteinExistence type="predicted"/>
<dbReference type="EMBL" id="CP016617">
    <property type="protein sequence ID" value="ANY83091.1"/>
    <property type="molecule type" value="Genomic_DNA"/>
</dbReference>
<gene>
    <name evidence="2" type="ORF">BB934_33375</name>
</gene>
<dbReference type="KEGG" id="moc:BB934_33375"/>
<sequence>MDCLVNPLLPRPDRSNAARRSRTQNQHGFTPTGGTPVDIFAPAVGSDDNDFFVARAKLNFKFGTY</sequence>